<dbReference type="InterPro" id="IPR030381">
    <property type="entry name" value="G_DYNAMIN_dom"/>
</dbReference>
<keyword evidence="5" id="KW-0418">Kinase</keyword>
<dbReference type="AlphaFoldDB" id="A0A9W8CZN0"/>
<dbReference type="GO" id="GO:0005739">
    <property type="term" value="C:mitochondrion"/>
    <property type="evidence" value="ECO:0007669"/>
    <property type="project" value="TreeGrafter"/>
</dbReference>
<evidence type="ECO:0000313" key="10">
    <source>
        <dbReference type="EMBL" id="KAJ1732748.1"/>
    </source>
</evidence>
<dbReference type="InterPro" id="IPR022812">
    <property type="entry name" value="Dynamin"/>
</dbReference>
<comment type="similarity">
    <text evidence="4">Belongs to the TRAFAC class dynamin-like GTPase superfamily. Dynamin/Fzo/YdjA family.</text>
</comment>
<dbReference type="GO" id="GO:0003924">
    <property type="term" value="F:GTPase activity"/>
    <property type="evidence" value="ECO:0007669"/>
    <property type="project" value="InterPro"/>
</dbReference>
<dbReference type="InterPro" id="IPR000719">
    <property type="entry name" value="Prot_kinase_dom"/>
</dbReference>
<accession>A0A9W8CZN0</accession>
<sequence>MATSVIEAKPLALAGGQRLGDSAELFTCADGVAVPAVIVDQKGGGQEYRVVSMLGRGAFGRCYEVAVLGRAEAGNWACKTLEKSSFKSQKIIERVKYEIKVMKRLPRHKNVVGFYHLFEDRERLYIMMEQCTSRTLYELLLRRKRLTEFESRYFIAQLAEGISALHQAQIIHRDIKHSNLLLDRMNRIKIADFGLSTIVSESGDRKKSFLGTPNFLAPELVMRNGHGHSFGVDVWATGVLLFVMLFGCPPFNMGRGGNNNLHDLYHRIVDRPIVFPFEPHTSASAQDLIRRLCCKSEDERLAAADICSEGWFLIHADSSVPTFMPDSIFDTPIRNLQEYNSAAAGAVANSLKQRPPCAPVASVPAPAPAACSGAGKPGAVGNGTSKLGAVRRPLEPIPENAARSQLQRAATVAKLAAAKPTAAKAAQARAQARALAEEEEEKENQLAAGGPTGHEAPHALAHGYALRSRAGVGVSAVAAMTGNSNGSSSNSNSSSGGGDQKGGGCQVQAEFGRVTKLSEGYIPSILQWKDRLQQFCEQTRQYLQRPSSALEAELGRAPAGIADEHPRVGMYVLNWMALTKYGLGFRLSDGTTGTLFNDNTSLLRVCASDAFVYVRPYENRSCLGRYTGAEFPAPLDKKRRLLLAFGDKIARNFSSRVDRDIVADAGEPDFVKCLLQALATNVGMVFLLTGNVLQFNMRNHSKLFLYRDSHIFYKNPDGGKWHFDLRQGPEMLIRNATIDIEQFLLCLGYAQKVLATWNLPVSQSSGKSSVLENLVGRDFLPRGSGIVTRRPLVLQLAHVARTGDPAQDEPRAQFLHLPNQVFTDMAEVRREIERETERLAGSNRAIVKTPIHLRITSPDVLNLTLVDLPGITKIPVGDQPSDIEMQTRGLVFEYISKPNSIILAISPANVDIVNSESLKYAREVDPKGSRTIGVVTKIDLMD</sequence>
<feature type="domain" description="Dynamin-type G" evidence="9">
    <location>
        <begin position="751"/>
        <end position="942"/>
    </location>
</feature>
<dbReference type="GO" id="GO:0006897">
    <property type="term" value="P:endocytosis"/>
    <property type="evidence" value="ECO:0007669"/>
    <property type="project" value="TreeGrafter"/>
</dbReference>
<feature type="binding site" evidence="3">
    <location>
        <position position="79"/>
    </location>
    <ligand>
        <name>ATP</name>
        <dbReference type="ChEBI" id="CHEBI:30616"/>
    </ligand>
</feature>
<dbReference type="GO" id="GO:0016559">
    <property type="term" value="P:peroxisome fission"/>
    <property type="evidence" value="ECO:0007669"/>
    <property type="project" value="TreeGrafter"/>
</dbReference>
<evidence type="ECO:0000259" key="8">
    <source>
        <dbReference type="PROSITE" id="PS50078"/>
    </source>
</evidence>
<dbReference type="GO" id="GO:0005874">
    <property type="term" value="C:microtubule"/>
    <property type="evidence" value="ECO:0007669"/>
    <property type="project" value="TreeGrafter"/>
</dbReference>
<dbReference type="Gene3D" id="3.40.50.300">
    <property type="entry name" value="P-loop containing nucleotide triphosphate hydrolases"/>
    <property type="match status" value="1"/>
</dbReference>
<reference evidence="10" key="1">
    <citation type="submission" date="2022-07" db="EMBL/GenBank/DDBJ databases">
        <title>Phylogenomic reconstructions and comparative analyses of Kickxellomycotina fungi.</title>
        <authorList>
            <person name="Reynolds N.K."/>
            <person name="Stajich J.E."/>
            <person name="Barry K."/>
            <person name="Grigoriev I.V."/>
            <person name="Crous P."/>
            <person name="Smith M.E."/>
        </authorList>
    </citation>
    <scope>NUCLEOTIDE SEQUENCE</scope>
    <source>
        <strain evidence="10">BCRC 34381</strain>
    </source>
</reference>
<keyword evidence="5" id="KW-0723">Serine/threonine-protein kinase</keyword>
<keyword evidence="10" id="KW-0378">Hydrolase</keyword>
<dbReference type="PROSITE" id="PS00108">
    <property type="entry name" value="PROTEIN_KINASE_ST"/>
    <property type="match status" value="1"/>
</dbReference>
<dbReference type="EMBL" id="JANBOI010000198">
    <property type="protein sequence ID" value="KAJ1732748.1"/>
    <property type="molecule type" value="Genomic_DNA"/>
</dbReference>
<dbReference type="PRINTS" id="PR00195">
    <property type="entry name" value="DYNAMIN"/>
</dbReference>
<feature type="domain" description="POLO box" evidence="8">
    <location>
        <begin position="571"/>
        <end position="651"/>
    </location>
</feature>
<proteinExistence type="inferred from homology"/>
<comment type="caution">
    <text evidence="10">The sequence shown here is derived from an EMBL/GenBank/DDBJ whole genome shotgun (WGS) entry which is preliminary data.</text>
</comment>
<evidence type="ECO:0000256" key="2">
    <source>
        <dbReference type="ARBA" id="ARBA00022840"/>
    </source>
</evidence>
<dbReference type="InterPro" id="IPR000959">
    <property type="entry name" value="POLO_box_dom"/>
</dbReference>
<keyword evidence="11" id="KW-1185">Reference proteome</keyword>
<dbReference type="PROSITE" id="PS50078">
    <property type="entry name" value="POLO_BOX"/>
    <property type="match status" value="1"/>
</dbReference>
<keyword evidence="1 3" id="KW-0547">Nucleotide-binding</keyword>
<dbReference type="OrthoDB" id="408964at2759"/>
<keyword evidence="2 3" id="KW-0067">ATP-binding</keyword>
<dbReference type="SUPFAM" id="SSF52540">
    <property type="entry name" value="P-loop containing nucleoside triphosphate hydrolases"/>
    <property type="match status" value="1"/>
</dbReference>
<dbReference type="InterPro" id="IPR027417">
    <property type="entry name" value="P-loop_NTPase"/>
</dbReference>
<keyword evidence="5" id="KW-0808">Transferase</keyword>
<evidence type="ECO:0000256" key="4">
    <source>
        <dbReference type="RuleBase" id="RU003932"/>
    </source>
</evidence>
<dbReference type="PANTHER" id="PTHR11566:SF235">
    <property type="entry name" value="DYNAMIN-RELATED PROTEIN DNM1"/>
    <property type="match status" value="1"/>
</dbReference>
<dbReference type="CDD" id="cd13118">
    <property type="entry name" value="POLO_box_1"/>
    <property type="match status" value="1"/>
</dbReference>
<dbReference type="PROSITE" id="PS50011">
    <property type="entry name" value="PROTEIN_KINASE_DOM"/>
    <property type="match status" value="1"/>
</dbReference>
<dbReference type="InterPro" id="IPR001401">
    <property type="entry name" value="Dynamin_GTPase"/>
</dbReference>
<dbReference type="PROSITE" id="PS00410">
    <property type="entry name" value="G_DYNAMIN_1"/>
    <property type="match status" value="1"/>
</dbReference>
<dbReference type="PROSITE" id="PS00107">
    <property type="entry name" value="PROTEIN_KINASE_ATP"/>
    <property type="match status" value="1"/>
</dbReference>
<name>A0A9W8CZN0_9FUNG</name>
<dbReference type="Pfam" id="PF00069">
    <property type="entry name" value="Pkinase"/>
    <property type="match status" value="1"/>
</dbReference>
<dbReference type="GO" id="GO:0004674">
    <property type="term" value="F:protein serine/threonine kinase activity"/>
    <property type="evidence" value="ECO:0007669"/>
    <property type="project" value="UniProtKB-KW"/>
</dbReference>
<evidence type="ECO:0000256" key="3">
    <source>
        <dbReference type="PROSITE-ProRule" id="PRU10141"/>
    </source>
</evidence>
<dbReference type="Gene3D" id="1.10.510.10">
    <property type="entry name" value="Transferase(Phosphotransferase) domain 1"/>
    <property type="match status" value="1"/>
</dbReference>
<dbReference type="GO" id="GO:0048312">
    <property type="term" value="P:intracellular distribution of mitochondria"/>
    <property type="evidence" value="ECO:0007669"/>
    <property type="project" value="TreeGrafter"/>
</dbReference>
<organism evidence="10 11">
    <name type="scientific">Coemansia biformis</name>
    <dbReference type="NCBI Taxonomy" id="1286918"/>
    <lineage>
        <taxon>Eukaryota</taxon>
        <taxon>Fungi</taxon>
        <taxon>Fungi incertae sedis</taxon>
        <taxon>Zoopagomycota</taxon>
        <taxon>Kickxellomycotina</taxon>
        <taxon>Kickxellomycetes</taxon>
        <taxon>Kickxellales</taxon>
        <taxon>Kickxellaceae</taxon>
        <taxon>Coemansia</taxon>
    </lineage>
</organism>
<dbReference type="EC" id="2.7.11.21" evidence="5"/>
<dbReference type="SMART" id="SM00053">
    <property type="entry name" value="DYNc"/>
    <property type="match status" value="1"/>
</dbReference>
<dbReference type="GO" id="GO:0005777">
    <property type="term" value="C:peroxisome"/>
    <property type="evidence" value="ECO:0007669"/>
    <property type="project" value="TreeGrafter"/>
</dbReference>
<dbReference type="Proteomes" id="UP001143981">
    <property type="component" value="Unassembled WGS sequence"/>
</dbReference>
<dbReference type="PANTHER" id="PTHR11566">
    <property type="entry name" value="DYNAMIN"/>
    <property type="match status" value="1"/>
</dbReference>
<dbReference type="Pfam" id="PF00350">
    <property type="entry name" value="Dynamin_N"/>
    <property type="match status" value="1"/>
</dbReference>
<dbReference type="SMART" id="SM00220">
    <property type="entry name" value="S_TKc"/>
    <property type="match status" value="1"/>
</dbReference>
<dbReference type="GO" id="GO:0000266">
    <property type="term" value="P:mitochondrial fission"/>
    <property type="evidence" value="ECO:0007669"/>
    <property type="project" value="TreeGrafter"/>
</dbReference>
<feature type="region of interest" description="Disordered" evidence="6">
    <location>
        <begin position="482"/>
        <end position="505"/>
    </location>
</feature>
<comment type="similarity">
    <text evidence="5">Belongs to the protein kinase superfamily. Ser/Thr protein kinase family. CDC5/Polo subfamily.</text>
</comment>
<evidence type="ECO:0000259" key="7">
    <source>
        <dbReference type="PROSITE" id="PS50011"/>
    </source>
</evidence>
<dbReference type="GO" id="GO:0008017">
    <property type="term" value="F:microtubule binding"/>
    <property type="evidence" value="ECO:0007669"/>
    <property type="project" value="TreeGrafter"/>
</dbReference>
<feature type="compositionally biased region" description="Gly residues" evidence="6">
    <location>
        <begin position="495"/>
        <end position="505"/>
    </location>
</feature>
<evidence type="ECO:0000256" key="5">
    <source>
        <dbReference type="RuleBase" id="RU361162"/>
    </source>
</evidence>
<keyword evidence="4" id="KW-0342">GTP-binding</keyword>
<dbReference type="FunFam" id="3.30.200.20:FF:000042">
    <property type="entry name" value="Aurora kinase A"/>
    <property type="match status" value="1"/>
</dbReference>
<dbReference type="Pfam" id="PF00659">
    <property type="entry name" value="POLO_box"/>
    <property type="match status" value="1"/>
</dbReference>
<dbReference type="InterPro" id="IPR019762">
    <property type="entry name" value="Dynamin_GTPase_CS"/>
</dbReference>
<evidence type="ECO:0000259" key="9">
    <source>
        <dbReference type="PROSITE" id="PS51718"/>
    </source>
</evidence>
<feature type="domain" description="Protein kinase" evidence="7">
    <location>
        <begin position="48"/>
        <end position="312"/>
    </location>
</feature>
<dbReference type="InterPro" id="IPR017441">
    <property type="entry name" value="Protein_kinase_ATP_BS"/>
</dbReference>
<gene>
    <name evidence="10" type="primary">DNM1_1</name>
    <name evidence="10" type="ORF">LPJ61_001904</name>
</gene>
<feature type="compositionally biased region" description="Low complexity" evidence="6">
    <location>
        <begin position="482"/>
        <end position="494"/>
    </location>
</feature>
<dbReference type="GO" id="GO:0005524">
    <property type="term" value="F:ATP binding"/>
    <property type="evidence" value="ECO:0007669"/>
    <property type="project" value="UniProtKB-UniRule"/>
</dbReference>
<protein>
    <recommendedName>
        <fullName evidence="5">Serine/threonine-protein kinase</fullName>
        <ecNumber evidence="5">2.7.11.21</ecNumber>
    </recommendedName>
</protein>
<comment type="catalytic activity">
    <reaction evidence="5">
        <text>L-threonyl-[protein] + ATP = O-phospho-L-threonyl-[protein] + ADP + H(+)</text>
        <dbReference type="Rhea" id="RHEA:46608"/>
        <dbReference type="Rhea" id="RHEA-COMP:11060"/>
        <dbReference type="Rhea" id="RHEA-COMP:11605"/>
        <dbReference type="ChEBI" id="CHEBI:15378"/>
        <dbReference type="ChEBI" id="CHEBI:30013"/>
        <dbReference type="ChEBI" id="CHEBI:30616"/>
        <dbReference type="ChEBI" id="CHEBI:61977"/>
        <dbReference type="ChEBI" id="CHEBI:456216"/>
        <dbReference type="EC" id="2.7.11.21"/>
    </reaction>
</comment>
<dbReference type="InterPro" id="IPR011009">
    <property type="entry name" value="Kinase-like_dom_sf"/>
</dbReference>
<dbReference type="CDD" id="cd08771">
    <property type="entry name" value="DLP_1"/>
    <property type="match status" value="1"/>
</dbReference>
<dbReference type="InterPro" id="IPR045063">
    <property type="entry name" value="Dynamin_N"/>
</dbReference>
<dbReference type="InterPro" id="IPR008271">
    <property type="entry name" value="Ser/Thr_kinase_AS"/>
</dbReference>
<dbReference type="InterPro" id="IPR036947">
    <property type="entry name" value="POLO_box_dom_sf"/>
</dbReference>
<evidence type="ECO:0000256" key="1">
    <source>
        <dbReference type="ARBA" id="ARBA00022741"/>
    </source>
</evidence>
<dbReference type="GO" id="GO:0016020">
    <property type="term" value="C:membrane"/>
    <property type="evidence" value="ECO:0007669"/>
    <property type="project" value="TreeGrafter"/>
</dbReference>
<feature type="non-terminal residue" evidence="10">
    <location>
        <position position="1"/>
    </location>
</feature>
<evidence type="ECO:0000256" key="6">
    <source>
        <dbReference type="SAM" id="MobiDB-lite"/>
    </source>
</evidence>
<dbReference type="SUPFAM" id="SSF82615">
    <property type="entry name" value="Polo-box domain"/>
    <property type="match status" value="1"/>
</dbReference>
<feature type="region of interest" description="Disordered" evidence="6">
    <location>
        <begin position="428"/>
        <end position="457"/>
    </location>
</feature>
<dbReference type="Gene3D" id="3.30.1120.30">
    <property type="entry name" value="POLO box domain"/>
    <property type="match status" value="1"/>
</dbReference>
<dbReference type="GO" id="GO:0005525">
    <property type="term" value="F:GTP binding"/>
    <property type="evidence" value="ECO:0007669"/>
    <property type="project" value="UniProtKB-KW"/>
</dbReference>
<dbReference type="PROSITE" id="PS51718">
    <property type="entry name" value="G_DYNAMIN_2"/>
    <property type="match status" value="1"/>
</dbReference>
<dbReference type="InterPro" id="IPR033701">
    <property type="entry name" value="POLO_box_1"/>
</dbReference>
<evidence type="ECO:0000313" key="11">
    <source>
        <dbReference type="Proteomes" id="UP001143981"/>
    </source>
</evidence>
<dbReference type="SUPFAM" id="SSF56112">
    <property type="entry name" value="Protein kinase-like (PK-like)"/>
    <property type="match status" value="1"/>
</dbReference>